<proteinExistence type="predicted"/>
<protein>
    <recommendedName>
        <fullName evidence="3">tRNA_anti-like</fullName>
    </recommendedName>
</protein>
<keyword evidence="2" id="KW-1185">Reference proteome</keyword>
<dbReference type="RefSeq" id="WP_114792519.1">
    <property type="nucleotide sequence ID" value="NZ_CP139960.1"/>
</dbReference>
<gene>
    <name evidence="1" type="ORF">U0035_02060</name>
</gene>
<reference evidence="1 2" key="1">
    <citation type="submission" date="2023-12" db="EMBL/GenBank/DDBJ databases">
        <title>Genome sequencing and assembly of bacterial species from a model synthetic community.</title>
        <authorList>
            <person name="Hogle S.L."/>
        </authorList>
    </citation>
    <scope>NUCLEOTIDE SEQUENCE [LARGE SCALE GENOMIC DNA]</scope>
    <source>
        <strain evidence="1 2">HAMBI_3031</strain>
    </source>
</reference>
<organism evidence="1 2">
    <name type="scientific">Niabella yanshanensis</name>
    <dbReference type="NCBI Taxonomy" id="577386"/>
    <lineage>
        <taxon>Bacteria</taxon>
        <taxon>Pseudomonadati</taxon>
        <taxon>Bacteroidota</taxon>
        <taxon>Chitinophagia</taxon>
        <taxon>Chitinophagales</taxon>
        <taxon>Chitinophagaceae</taxon>
        <taxon>Niabella</taxon>
    </lineage>
</organism>
<dbReference type="Proteomes" id="UP001325680">
    <property type="component" value="Chromosome"/>
</dbReference>
<evidence type="ECO:0000313" key="2">
    <source>
        <dbReference type="Proteomes" id="UP001325680"/>
    </source>
</evidence>
<sequence>MKNLFISIGLLITVGTVISCNNQKKATAAAQTADQKEMEVTGEIVKIENGKDGYMATINDKDNKSYVITISIVNLQKSGGTFKRFEVGQKIKAKGSFWKDDAGNLYITAKHVEAVQ</sequence>
<dbReference type="EMBL" id="CP139960">
    <property type="protein sequence ID" value="WQD38928.1"/>
    <property type="molecule type" value="Genomic_DNA"/>
</dbReference>
<evidence type="ECO:0000313" key="1">
    <source>
        <dbReference type="EMBL" id="WQD38928.1"/>
    </source>
</evidence>
<name>A0ABZ0W6K4_9BACT</name>
<accession>A0ABZ0W6K4</accession>
<evidence type="ECO:0008006" key="3">
    <source>
        <dbReference type="Google" id="ProtNLM"/>
    </source>
</evidence>
<dbReference type="PROSITE" id="PS51257">
    <property type="entry name" value="PROKAR_LIPOPROTEIN"/>
    <property type="match status" value="1"/>
</dbReference>